<sequence length="72" mass="7498">MTNDEGTPMIGDAIAGWIGNRIDRRDGEGGTLGALAGVLAWKATKRVVPTAIALGVVAYGVHKLQQRRSAPA</sequence>
<gene>
    <name evidence="1" type="ORF">E5A74_15700</name>
</gene>
<dbReference type="Proteomes" id="UP000309848">
    <property type="component" value="Unassembled WGS sequence"/>
</dbReference>
<protein>
    <submittedName>
        <fullName evidence="1">Uncharacterized protein</fullName>
    </submittedName>
</protein>
<evidence type="ECO:0000313" key="2">
    <source>
        <dbReference type="Proteomes" id="UP000309848"/>
    </source>
</evidence>
<comment type="caution">
    <text evidence="1">The sequence shown here is derived from an EMBL/GenBank/DDBJ whole genome shotgun (WGS) entry which is preliminary data.</text>
</comment>
<dbReference type="EMBL" id="SRXU01000007">
    <property type="protein sequence ID" value="TGX40019.1"/>
    <property type="molecule type" value="Genomic_DNA"/>
</dbReference>
<reference evidence="1 2" key="1">
    <citation type="submission" date="2019-04" db="EMBL/GenBank/DDBJ databases">
        <title>Sphingomonas psychrotolerans sp. nov., isolated from soil in the Tianshan Mountains, Xinjiang, China.</title>
        <authorList>
            <person name="Luo Y."/>
            <person name="Sheng H."/>
        </authorList>
    </citation>
    <scope>NUCLEOTIDE SEQUENCE [LARGE SCALE GENOMIC DNA]</scope>
    <source>
        <strain evidence="1 2">KIS18-15</strain>
    </source>
</reference>
<dbReference type="OrthoDB" id="7585233at2"/>
<accession>A0A4S1WB34</accession>
<evidence type="ECO:0000313" key="1">
    <source>
        <dbReference type="EMBL" id="TGX40019.1"/>
    </source>
</evidence>
<name>A0A4S1WB34_9SPHN</name>
<dbReference type="AlphaFoldDB" id="A0A4S1WB34"/>
<organism evidence="1 2">
    <name type="scientific">Sphingomonas naasensis</name>
    <dbReference type="NCBI Taxonomy" id="1344951"/>
    <lineage>
        <taxon>Bacteria</taxon>
        <taxon>Pseudomonadati</taxon>
        <taxon>Pseudomonadota</taxon>
        <taxon>Alphaproteobacteria</taxon>
        <taxon>Sphingomonadales</taxon>
        <taxon>Sphingomonadaceae</taxon>
        <taxon>Sphingomonas</taxon>
    </lineage>
</organism>
<proteinExistence type="predicted"/>
<keyword evidence="2" id="KW-1185">Reference proteome</keyword>